<dbReference type="AlphaFoldDB" id="A0AA87ZDU9"/>
<evidence type="ECO:0000313" key="3">
    <source>
        <dbReference type="Proteomes" id="UP001187192"/>
    </source>
</evidence>
<dbReference type="Proteomes" id="UP001187192">
    <property type="component" value="Unassembled WGS sequence"/>
</dbReference>
<organism evidence="2 3">
    <name type="scientific">Ficus carica</name>
    <name type="common">Common fig</name>
    <dbReference type="NCBI Taxonomy" id="3494"/>
    <lineage>
        <taxon>Eukaryota</taxon>
        <taxon>Viridiplantae</taxon>
        <taxon>Streptophyta</taxon>
        <taxon>Embryophyta</taxon>
        <taxon>Tracheophyta</taxon>
        <taxon>Spermatophyta</taxon>
        <taxon>Magnoliopsida</taxon>
        <taxon>eudicotyledons</taxon>
        <taxon>Gunneridae</taxon>
        <taxon>Pentapetalae</taxon>
        <taxon>rosids</taxon>
        <taxon>fabids</taxon>
        <taxon>Rosales</taxon>
        <taxon>Moraceae</taxon>
        <taxon>Ficeae</taxon>
        <taxon>Ficus</taxon>
    </lineage>
</organism>
<comment type="caution">
    <text evidence="2">The sequence shown here is derived from an EMBL/GenBank/DDBJ whole genome shotgun (WGS) entry which is preliminary data.</text>
</comment>
<protein>
    <submittedName>
        <fullName evidence="2">Uncharacterized protein</fullName>
    </submittedName>
</protein>
<keyword evidence="3" id="KW-1185">Reference proteome</keyword>
<feature type="region of interest" description="Disordered" evidence="1">
    <location>
        <begin position="178"/>
        <end position="213"/>
    </location>
</feature>
<dbReference type="PANTHER" id="PTHR34285">
    <property type="entry name" value="OS08G0510800 PROTEIN"/>
    <property type="match status" value="1"/>
</dbReference>
<sequence length="449" mass="47896">MTTVVGEGKGRPQGGRIGGQPGEGGGRIVGVGGWVGPDSEKRERIGLQENQTQNQNQNQHHYFNPVVTAKIPISIFNHPFLTSISSTISDSSHLSLSLSSNFASGPSLKLSYSPTSTAASLSPPFSLSLKSGLGLFGSPRLSPLVFTAHFSFSSPNPTFSLLFNPQLGNFSLKKTTLSNPNGGPVSDLRPGVSGQGFEVNPDSGSASNGGNGNGFVPEGPSVWRELKLEPFGAKNGDFQENFGVYSSGGTGKGCERDGFSSGIAVMARTVFPVTKKVKMNMRWGVNLPSDLGSKMPYLKLNKIGIERVEEGKEEEEKEKEKRDNKEKSDVVGGDLELLKGMCFWMRRDLEVLERENREMKGSLEQMKFGVSASGGLSGGAKHLRSNSAAAAAKMPSGESSSEFERWRSGKNVKEESGKGEPKKPANQASDLKSELERAIKAAATVSSST</sequence>
<feature type="region of interest" description="Disordered" evidence="1">
    <location>
        <begin position="1"/>
        <end position="28"/>
    </location>
</feature>
<accession>A0AA87ZDU9</accession>
<dbReference type="EMBL" id="BTGU01000003">
    <property type="protein sequence ID" value="GMN30725.1"/>
    <property type="molecule type" value="Genomic_DNA"/>
</dbReference>
<feature type="compositionally biased region" description="Basic and acidic residues" evidence="1">
    <location>
        <begin position="318"/>
        <end position="329"/>
    </location>
</feature>
<feature type="region of interest" description="Disordered" evidence="1">
    <location>
        <begin position="375"/>
        <end position="434"/>
    </location>
</feature>
<feature type="compositionally biased region" description="Gly residues" evidence="1">
    <location>
        <begin position="11"/>
        <end position="28"/>
    </location>
</feature>
<reference evidence="2" key="1">
    <citation type="submission" date="2023-07" db="EMBL/GenBank/DDBJ databases">
        <title>draft genome sequence of fig (Ficus carica).</title>
        <authorList>
            <person name="Takahashi T."/>
            <person name="Nishimura K."/>
        </authorList>
    </citation>
    <scope>NUCLEOTIDE SEQUENCE</scope>
</reference>
<feature type="region of interest" description="Disordered" evidence="1">
    <location>
        <begin position="309"/>
        <end position="329"/>
    </location>
</feature>
<feature type="compositionally biased region" description="Basic and acidic residues" evidence="1">
    <location>
        <begin position="402"/>
        <end position="423"/>
    </location>
</feature>
<proteinExistence type="predicted"/>
<gene>
    <name evidence="2" type="ORF">TIFTF001_002932</name>
</gene>
<dbReference type="PANTHER" id="PTHR34285:SF6">
    <property type="entry name" value="TRANSMEMBRANE PROTEIN"/>
    <property type="match status" value="1"/>
</dbReference>
<evidence type="ECO:0000313" key="2">
    <source>
        <dbReference type="EMBL" id="GMN30725.1"/>
    </source>
</evidence>
<name>A0AA87ZDU9_FICCA</name>
<evidence type="ECO:0000256" key="1">
    <source>
        <dbReference type="SAM" id="MobiDB-lite"/>
    </source>
</evidence>